<evidence type="ECO:0000256" key="4">
    <source>
        <dbReference type="ARBA" id="ARBA00022825"/>
    </source>
</evidence>
<evidence type="ECO:0000259" key="8">
    <source>
        <dbReference type="Pfam" id="PF00082"/>
    </source>
</evidence>
<dbReference type="Pfam" id="PF00082">
    <property type="entry name" value="Peptidase_S8"/>
    <property type="match status" value="1"/>
</dbReference>
<dbReference type="PANTHER" id="PTHR43399:SF4">
    <property type="entry name" value="CELL WALL-ASSOCIATED PROTEASE"/>
    <property type="match status" value="1"/>
</dbReference>
<dbReference type="InterPro" id="IPR036852">
    <property type="entry name" value="Peptidase_S8/S53_dom_sf"/>
</dbReference>
<dbReference type="PROSITE" id="PS51892">
    <property type="entry name" value="SUBTILASE"/>
    <property type="match status" value="1"/>
</dbReference>
<dbReference type="Gene3D" id="3.40.50.200">
    <property type="entry name" value="Peptidase S8/S53 domain"/>
    <property type="match status" value="1"/>
</dbReference>
<feature type="transmembrane region" description="Helical" evidence="7">
    <location>
        <begin position="423"/>
        <end position="447"/>
    </location>
</feature>
<dbReference type="SUPFAM" id="SSF52743">
    <property type="entry name" value="Subtilisin-like"/>
    <property type="match status" value="1"/>
</dbReference>
<dbReference type="InterPro" id="IPR000209">
    <property type="entry name" value="Peptidase_S8/S53_dom"/>
</dbReference>
<proteinExistence type="inferred from homology"/>
<dbReference type="InterPro" id="IPR015500">
    <property type="entry name" value="Peptidase_S8_subtilisin-rel"/>
</dbReference>
<keyword evidence="10" id="KW-1185">Reference proteome</keyword>
<feature type="transmembrane region" description="Helical" evidence="7">
    <location>
        <begin position="28"/>
        <end position="52"/>
    </location>
</feature>
<dbReference type="GO" id="GO:0006508">
    <property type="term" value="P:proteolysis"/>
    <property type="evidence" value="ECO:0007669"/>
    <property type="project" value="UniProtKB-KW"/>
</dbReference>
<evidence type="ECO:0000313" key="9">
    <source>
        <dbReference type="EMBL" id="MBL7633461.1"/>
    </source>
</evidence>
<dbReference type="RefSeq" id="WP_203006624.1">
    <property type="nucleotide sequence ID" value="NZ_JADWYU010000092.1"/>
</dbReference>
<keyword evidence="2 5" id="KW-0645">Protease</keyword>
<dbReference type="InterPro" id="IPR051048">
    <property type="entry name" value="Peptidase_S8/S53_subtilisin"/>
</dbReference>
<feature type="active site" description="Charge relay system" evidence="5">
    <location>
        <position position="89"/>
    </location>
</feature>
<dbReference type="PANTHER" id="PTHR43399">
    <property type="entry name" value="SUBTILISIN-RELATED"/>
    <property type="match status" value="1"/>
</dbReference>
<feature type="compositionally biased region" description="Pro residues" evidence="6">
    <location>
        <begin position="475"/>
        <end position="496"/>
    </location>
</feature>
<comment type="caution">
    <text evidence="9">The sequence shown here is derived from an EMBL/GenBank/DDBJ whole genome shotgun (WGS) entry which is preliminary data.</text>
</comment>
<evidence type="ECO:0000256" key="2">
    <source>
        <dbReference type="ARBA" id="ARBA00022670"/>
    </source>
</evidence>
<gene>
    <name evidence="9" type="ORF">I7412_41160</name>
</gene>
<protein>
    <submittedName>
        <fullName evidence="9">S8 family serine peptidase</fullName>
    </submittedName>
</protein>
<keyword evidence="7" id="KW-0472">Membrane</keyword>
<name>A0A937RX80_9ACTN</name>
<keyword evidence="7" id="KW-1133">Transmembrane helix</keyword>
<feature type="region of interest" description="Disordered" evidence="6">
    <location>
        <begin position="459"/>
        <end position="528"/>
    </location>
</feature>
<feature type="active site" description="Charge relay system" evidence="5">
    <location>
        <position position="126"/>
    </location>
</feature>
<evidence type="ECO:0000256" key="7">
    <source>
        <dbReference type="SAM" id="Phobius"/>
    </source>
</evidence>
<evidence type="ECO:0000256" key="6">
    <source>
        <dbReference type="SAM" id="MobiDB-lite"/>
    </source>
</evidence>
<evidence type="ECO:0000256" key="1">
    <source>
        <dbReference type="ARBA" id="ARBA00011073"/>
    </source>
</evidence>
<evidence type="ECO:0000256" key="5">
    <source>
        <dbReference type="PROSITE-ProRule" id="PRU01240"/>
    </source>
</evidence>
<sequence>MPFASSPGVSRPRSAAAGRCRRASTRRLSAPAALVGVLVLGQVLLGPVLFGLGGGVARAQTSPWYVDELRLADVHRLSTGTGVVVAVVDGGVDATHPALAGQLLPGIGLGADAAPDGQRDDDPDGHGTSMAGIIAARPTGPDGAPTGFLGVAPDAKILPVSTGVETDTVEVAQAIRLATDRGAKVISLSLGSTGSASVGERSAVRYALSRDVVVVAAAGNVESDDSPPEAYEINSPANIPGVIAVTGSNPRGELWVGSAYGPRAVLAAPGASIRSPVPAELSPVGAATSDGTSNSTAIVSGVVALVRARYPDLSAPSVIDLLIRTADDKGPPGRDEKFGFGIVDPLAALTATPDRVAVNPLLAEPGAQAGNPLPADEDALLRAGGDAPDGGTSGGSPPASPAAPGPTDVVVPPAGDEEDGPGALAWVGGITAAVLVGIGLGAGAFAASRALRRPAGAGAGALASPEADRGAPGGPLTPPRAPAAPPASPAPPPPGAMPSGAPASGAPASGVAAPAGDHGRRGVGSMGE</sequence>
<accession>A0A937RX80</accession>
<feature type="region of interest" description="Disordered" evidence="6">
    <location>
        <begin position="366"/>
        <end position="422"/>
    </location>
</feature>
<keyword evidence="3 5" id="KW-0378">Hydrolase</keyword>
<keyword evidence="7" id="KW-0812">Transmembrane</keyword>
<keyword evidence="4 5" id="KW-0720">Serine protease</keyword>
<comment type="similarity">
    <text evidence="1 5">Belongs to the peptidase S8 family.</text>
</comment>
<organism evidence="9 10">
    <name type="scientific">Frankia nepalensis</name>
    <dbReference type="NCBI Taxonomy" id="1836974"/>
    <lineage>
        <taxon>Bacteria</taxon>
        <taxon>Bacillati</taxon>
        <taxon>Actinomycetota</taxon>
        <taxon>Actinomycetes</taxon>
        <taxon>Frankiales</taxon>
        <taxon>Frankiaceae</taxon>
        <taxon>Frankia</taxon>
    </lineage>
</organism>
<dbReference type="AlphaFoldDB" id="A0A937RX80"/>
<evidence type="ECO:0000313" key="10">
    <source>
        <dbReference type="Proteomes" id="UP000604475"/>
    </source>
</evidence>
<dbReference type="PRINTS" id="PR00723">
    <property type="entry name" value="SUBTILISIN"/>
</dbReference>
<evidence type="ECO:0000256" key="3">
    <source>
        <dbReference type="ARBA" id="ARBA00022801"/>
    </source>
</evidence>
<dbReference type="EMBL" id="JAEACQ010000383">
    <property type="protein sequence ID" value="MBL7633461.1"/>
    <property type="molecule type" value="Genomic_DNA"/>
</dbReference>
<feature type="active site" description="Charge relay system" evidence="5">
    <location>
        <position position="293"/>
    </location>
</feature>
<feature type="domain" description="Peptidase S8/S53" evidence="8">
    <location>
        <begin position="80"/>
        <end position="341"/>
    </location>
</feature>
<reference evidence="9" key="1">
    <citation type="submission" date="2020-12" db="EMBL/GenBank/DDBJ databases">
        <title>Genomic characterization of non-nitrogen-fixing Frankia strains.</title>
        <authorList>
            <person name="Carlos-Shanley C."/>
            <person name="Guerra T."/>
            <person name="Hahn D."/>
        </authorList>
    </citation>
    <scope>NUCLEOTIDE SEQUENCE</scope>
    <source>
        <strain evidence="9">CN6</strain>
    </source>
</reference>
<dbReference type="Proteomes" id="UP000604475">
    <property type="component" value="Unassembled WGS sequence"/>
</dbReference>
<feature type="compositionally biased region" description="Low complexity" evidence="6">
    <location>
        <begin position="497"/>
        <end position="516"/>
    </location>
</feature>
<dbReference type="GO" id="GO:0004252">
    <property type="term" value="F:serine-type endopeptidase activity"/>
    <property type="evidence" value="ECO:0007669"/>
    <property type="project" value="UniProtKB-UniRule"/>
</dbReference>